<dbReference type="InterPro" id="IPR050122">
    <property type="entry name" value="RTK"/>
</dbReference>
<dbReference type="GO" id="GO:0007169">
    <property type="term" value="P:cell surface receptor protein tyrosine kinase signaling pathway"/>
    <property type="evidence" value="ECO:0007669"/>
    <property type="project" value="TreeGrafter"/>
</dbReference>
<dbReference type="Gene3D" id="1.10.510.10">
    <property type="entry name" value="Transferase(Phosphotransferase) domain 1"/>
    <property type="match status" value="1"/>
</dbReference>
<evidence type="ECO:0000259" key="6">
    <source>
        <dbReference type="PROSITE" id="PS50011"/>
    </source>
</evidence>
<dbReference type="SMART" id="SM00219">
    <property type="entry name" value="TyrKc"/>
    <property type="match status" value="1"/>
</dbReference>
<keyword evidence="2" id="KW-0547">Nucleotide-binding</keyword>
<keyword evidence="5" id="KW-0829">Tyrosine-protein kinase</keyword>
<dbReference type="GO" id="GO:0005524">
    <property type="term" value="F:ATP binding"/>
    <property type="evidence" value="ECO:0007669"/>
    <property type="project" value="UniProtKB-KW"/>
</dbReference>
<evidence type="ECO:0000256" key="5">
    <source>
        <dbReference type="ARBA" id="ARBA00023137"/>
    </source>
</evidence>
<dbReference type="PROSITE" id="PS50011">
    <property type="entry name" value="PROTEIN_KINASE_DOM"/>
    <property type="match status" value="1"/>
</dbReference>
<accession>A0A9W9ZVC2</accession>
<dbReference type="SUPFAM" id="SSF56112">
    <property type="entry name" value="Protein kinase-like (PK-like)"/>
    <property type="match status" value="1"/>
</dbReference>
<evidence type="ECO:0000256" key="3">
    <source>
        <dbReference type="ARBA" id="ARBA00022777"/>
    </source>
</evidence>
<dbReference type="PANTHER" id="PTHR24416">
    <property type="entry name" value="TYROSINE-PROTEIN KINASE RECEPTOR"/>
    <property type="match status" value="1"/>
</dbReference>
<dbReference type="GO" id="GO:0043235">
    <property type="term" value="C:receptor complex"/>
    <property type="evidence" value="ECO:0007669"/>
    <property type="project" value="TreeGrafter"/>
</dbReference>
<keyword evidence="1" id="KW-0808">Transferase</keyword>
<dbReference type="Proteomes" id="UP001163046">
    <property type="component" value="Unassembled WGS sequence"/>
</dbReference>
<dbReference type="EMBL" id="MU825464">
    <property type="protein sequence ID" value="KAJ7388506.1"/>
    <property type="molecule type" value="Genomic_DNA"/>
</dbReference>
<evidence type="ECO:0000256" key="4">
    <source>
        <dbReference type="ARBA" id="ARBA00022840"/>
    </source>
</evidence>
<dbReference type="InterPro" id="IPR020635">
    <property type="entry name" value="Tyr_kinase_cat_dom"/>
</dbReference>
<dbReference type="GO" id="GO:0005886">
    <property type="term" value="C:plasma membrane"/>
    <property type="evidence" value="ECO:0007669"/>
    <property type="project" value="TreeGrafter"/>
</dbReference>
<feature type="domain" description="Protein kinase" evidence="6">
    <location>
        <begin position="1"/>
        <end position="159"/>
    </location>
</feature>
<dbReference type="PANTHER" id="PTHR24416:SF583">
    <property type="entry name" value="RECEPTOR PROTEIN-TYROSINE KINASE"/>
    <property type="match status" value="1"/>
</dbReference>
<keyword evidence="3" id="KW-0418">Kinase</keyword>
<keyword evidence="8" id="KW-1185">Reference proteome</keyword>
<sequence length="189" mass="21749">MINEERVYDLDLMNHLAEKGFIHRDLAARNILVGSDGRVKVSDFGLMRQIYEDVYNAKKTKKLPVKWMAPESIFDSVFTIKSDTWSYGILLWEMATMGGFPYPTLTNSELCILLKTGYRMERPDMCCDEVYELMCECWSEDPATRPSFSQLIARLEAIMTRDVPYCDVNKHDESSPYYNVPAKAVENSG</sequence>
<keyword evidence="4" id="KW-0067">ATP-binding</keyword>
<proteinExistence type="predicted"/>
<dbReference type="InterPro" id="IPR011009">
    <property type="entry name" value="Kinase-like_dom_sf"/>
</dbReference>
<gene>
    <name evidence="7" type="ORF">OS493_037233</name>
</gene>
<dbReference type="OrthoDB" id="535945at2759"/>
<evidence type="ECO:0000313" key="8">
    <source>
        <dbReference type="Proteomes" id="UP001163046"/>
    </source>
</evidence>
<dbReference type="InterPro" id="IPR008266">
    <property type="entry name" value="Tyr_kinase_AS"/>
</dbReference>
<evidence type="ECO:0000313" key="7">
    <source>
        <dbReference type="EMBL" id="KAJ7388506.1"/>
    </source>
</evidence>
<dbReference type="PRINTS" id="PR00109">
    <property type="entry name" value="TYRKINASE"/>
</dbReference>
<evidence type="ECO:0000256" key="1">
    <source>
        <dbReference type="ARBA" id="ARBA00022679"/>
    </source>
</evidence>
<dbReference type="GO" id="GO:0004714">
    <property type="term" value="F:transmembrane receptor protein tyrosine kinase activity"/>
    <property type="evidence" value="ECO:0007669"/>
    <property type="project" value="TreeGrafter"/>
</dbReference>
<dbReference type="Pfam" id="PF07714">
    <property type="entry name" value="PK_Tyr_Ser-Thr"/>
    <property type="match status" value="1"/>
</dbReference>
<dbReference type="InterPro" id="IPR000719">
    <property type="entry name" value="Prot_kinase_dom"/>
</dbReference>
<evidence type="ECO:0000256" key="2">
    <source>
        <dbReference type="ARBA" id="ARBA00022741"/>
    </source>
</evidence>
<name>A0A9W9ZVC2_9CNID</name>
<reference evidence="7" key="1">
    <citation type="submission" date="2023-01" db="EMBL/GenBank/DDBJ databases">
        <title>Genome assembly of the deep-sea coral Lophelia pertusa.</title>
        <authorList>
            <person name="Herrera S."/>
            <person name="Cordes E."/>
        </authorList>
    </citation>
    <scope>NUCLEOTIDE SEQUENCE</scope>
    <source>
        <strain evidence="7">USNM1676648</strain>
        <tissue evidence="7">Polyp</tissue>
    </source>
</reference>
<dbReference type="CDD" id="cd00192">
    <property type="entry name" value="PTKc"/>
    <property type="match status" value="1"/>
</dbReference>
<dbReference type="InterPro" id="IPR001245">
    <property type="entry name" value="Ser-Thr/Tyr_kinase_cat_dom"/>
</dbReference>
<comment type="caution">
    <text evidence="7">The sequence shown here is derived from an EMBL/GenBank/DDBJ whole genome shotgun (WGS) entry which is preliminary data.</text>
</comment>
<dbReference type="FunFam" id="1.10.510.10:FF:000554">
    <property type="entry name" value="Predicted protein"/>
    <property type="match status" value="1"/>
</dbReference>
<dbReference type="AlphaFoldDB" id="A0A9W9ZVC2"/>
<protein>
    <recommendedName>
        <fullName evidence="6">Protein kinase domain-containing protein</fullName>
    </recommendedName>
</protein>
<dbReference type="PROSITE" id="PS00109">
    <property type="entry name" value="PROTEIN_KINASE_TYR"/>
    <property type="match status" value="1"/>
</dbReference>
<organism evidence="7 8">
    <name type="scientific">Desmophyllum pertusum</name>
    <dbReference type="NCBI Taxonomy" id="174260"/>
    <lineage>
        <taxon>Eukaryota</taxon>
        <taxon>Metazoa</taxon>
        <taxon>Cnidaria</taxon>
        <taxon>Anthozoa</taxon>
        <taxon>Hexacorallia</taxon>
        <taxon>Scleractinia</taxon>
        <taxon>Caryophylliina</taxon>
        <taxon>Caryophylliidae</taxon>
        <taxon>Desmophyllum</taxon>
    </lineage>
</organism>